<keyword evidence="4 6" id="KW-0472">Membrane</keyword>
<dbReference type="STRING" id="1043002.A0A074XUG8"/>
<feature type="region of interest" description="Disordered" evidence="5">
    <location>
        <begin position="384"/>
        <end position="416"/>
    </location>
</feature>
<feature type="compositionally biased region" description="Basic and acidic residues" evidence="5">
    <location>
        <begin position="453"/>
        <end position="463"/>
    </location>
</feature>
<evidence type="ECO:0000256" key="2">
    <source>
        <dbReference type="ARBA" id="ARBA00022692"/>
    </source>
</evidence>
<feature type="compositionally biased region" description="Basic and acidic residues" evidence="5">
    <location>
        <begin position="406"/>
        <end position="416"/>
    </location>
</feature>
<dbReference type="RefSeq" id="XP_029765307.1">
    <property type="nucleotide sequence ID" value="XM_029904374.1"/>
</dbReference>
<feature type="transmembrane region" description="Helical" evidence="6">
    <location>
        <begin position="27"/>
        <end position="51"/>
    </location>
</feature>
<evidence type="ECO:0000256" key="1">
    <source>
        <dbReference type="ARBA" id="ARBA00004141"/>
    </source>
</evidence>
<sequence>MVSCNTTLEEQTIIEDPLFSKVTFHHVGLVVSAVFALISVVVAFFLVYKHATHYSKPWEQKHIIRILLMIPIYSTVSFLSYLYYKHSIYFEVLRDCYEAFAIASFFTLLCHYIAPNLHEQKDYFRQVTPINWFWSVFGLQKCTGGRDKGILRIPRSGLTWFNVVWFSVFQYALVRVLFTIVSVVTEAMDRYCENSLNPQFAHIWVMVFESASVTVAMFMLVQFYLQLKDDLAEHRPFLKVLCIKLVIFFSFWQSLVISFLSSSSGPLQPTKKISYPDIQVGIPSMLLCVEMAIFAVMHLFAFPWREYDLSKMPYTDPVTAPGSGFSGTAPKYHGGWMGIKAYGDTFNPWDLIKATARGFRWLFVRRKHRHHDISYTTPKIGVTVDEPATSIPGPNVTTHTLPSATELEHQRRARADTVDDADTAGLLSNAQHSGLSARPYPYSPSHSPIRNGSFDDRSDHGEAEGPGADMSLMGGARTHVPQPSAFGGSDAPRLGLNQWDNDTEYHSTTGPAHMGPYAGVDGHAESSANQWDHWAGASRPH</sequence>
<keyword evidence="3 6" id="KW-1133">Transmembrane helix</keyword>
<evidence type="ECO:0000256" key="4">
    <source>
        <dbReference type="ARBA" id="ARBA00023136"/>
    </source>
</evidence>
<gene>
    <name evidence="7" type="ORF">M438DRAFT_340939</name>
</gene>
<dbReference type="OrthoDB" id="5348404at2759"/>
<feature type="transmembrane region" description="Helical" evidence="6">
    <location>
        <begin position="201"/>
        <end position="225"/>
    </location>
</feature>
<name>A0A074XUG8_AURPU</name>
<dbReference type="PANTHER" id="PTHR23423">
    <property type="entry name" value="ORGANIC SOLUTE TRANSPORTER-RELATED"/>
    <property type="match status" value="1"/>
</dbReference>
<evidence type="ECO:0000313" key="8">
    <source>
        <dbReference type="Proteomes" id="UP000030706"/>
    </source>
</evidence>
<dbReference type="InterPro" id="IPR005178">
    <property type="entry name" value="Ostalpha/TMEM184C"/>
</dbReference>
<evidence type="ECO:0000256" key="5">
    <source>
        <dbReference type="SAM" id="MobiDB-lite"/>
    </source>
</evidence>
<proteinExistence type="predicted"/>
<evidence type="ECO:0000256" key="6">
    <source>
        <dbReference type="SAM" id="Phobius"/>
    </source>
</evidence>
<organism evidence="7 8">
    <name type="scientific">Aureobasidium pullulans EXF-150</name>
    <dbReference type="NCBI Taxonomy" id="1043002"/>
    <lineage>
        <taxon>Eukaryota</taxon>
        <taxon>Fungi</taxon>
        <taxon>Dikarya</taxon>
        <taxon>Ascomycota</taxon>
        <taxon>Pezizomycotina</taxon>
        <taxon>Dothideomycetes</taxon>
        <taxon>Dothideomycetidae</taxon>
        <taxon>Dothideales</taxon>
        <taxon>Saccotheciaceae</taxon>
        <taxon>Aureobasidium</taxon>
    </lineage>
</organism>
<feature type="transmembrane region" description="Helical" evidence="6">
    <location>
        <begin position="63"/>
        <end position="84"/>
    </location>
</feature>
<reference evidence="7 8" key="1">
    <citation type="journal article" date="2014" name="BMC Genomics">
        <title>Genome sequencing of four Aureobasidium pullulans varieties: biotechnological potential, stress tolerance, and description of new species.</title>
        <authorList>
            <person name="Gostin Ar C."/>
            <person name="Ohm R.A."/>
            <person name="Kogej T."/>
            <person name="Sonjak S."/>
            <person name="Turk M."/>
            <person name="Zajc J."/>
            <person name="Zalar P."/>
            <person name="Grube M."/>
            <person name="Sun H."/>
            <person name="Han J."/>
            <person name="Sharma A."/>
            <person name="Chiniquy J."/>
            <person name="Ngan C.Y."/>
            <person name="Lipzen A."/>
            <person name="Barry K."/>
            <person name="Grigoriev I.V."/>
            <person name="Gunde-Cimerman N."/>
        </authorList>
    </citation>
    <scope>NUCLEOTIDE SEQUENCE [LARGE SCALE GENOMIC DNA]</scope>
    <source>
        <strain evidence="7 8">EXF-150</strain>
    </source>
</reference>
<feature type="transmembrane region" description="Helical" evidence="6">
    <location>
        <begin position="96"/>
        <end position="114"/>
    </location>
</feature>
<evidence type="ECO:0000256" key="3">
    <source>
        <dbReference type="ARBA" id="ARBA00022989"/>
    </source>
</evidence>
<feature type="region of interest" description="Disordered" evidence="5">
    <location>
        <begin position="431"/>
        <end position="541"/>
    </location>
</feature>
<dbReference type="Proteomes" id="UP000030706">
    <property type="component" value="Unassembled WGS sequence"/>
</dbReference>
<keyword evidence="8" id="KW-1185">Reference proteome</keyword>
<dbReference type="AlphaFoldDB" id="A0A074XUG8"/>
<dbReference type="SMART" id="SM01417">
    <property type="entry name" value="Solute_trans_a"/>
    <property type="match status" value="1"/>
</dbReference>
<feature type="transmembrane region" description="Helical" evidence="6">
    <location>
        <begin position="280"/>
        <end position="302"/>
    </location>
</feature>
<dbReference type="EMBL" id="KL584974">
    <property type="protein sequence ID" value="KEQ89120.1"/>
    <property type="molecule type" value="Genomic_DNA"/>
</dbReference>
<accession>A0A074XUG8</accession>
<dbReference type="GeneID" id="40746680"/>
<feature type="transmembrane region" description="Helical" evidence="6">
    <location>
        <begin position="237"/>
        <end position="260"/>
    </location>
</feature>
<feature type="transmembrane region" description="Helical" evidence="6">
    <location>
        <begin position="158"/>
        <end position="181"/>
    </location>
</feature>
<protein>
    <submittedName>
        <fullName evidence="7">DUF300-domain-containing protein</fullName>
    </submittedName>
</protein>
<dbReference type="GO" id="GO:0016020">
    <property type="term" value="C:membrane"/>
    <property type="evidence" value="ECO:0007669"/>
    <property type="project" value="UniProtKB-SubCell"/>
</dbReference>
<dbReference type="Pfam" id="PF03619">
    <property type="entry name" value="Solute_trans_a"/>
    <property type="match status" value="1"/>
</dbReference>
<dbReference type="HOGENOM" id="CLU_012923_5_1_1"/>
<evidence type="ECO:0000313" key="7">
    <source>
        <dbReference type="EMBL" id="KEQ89120.1"/>
    </source>
</evidence>
<keyword evidence="2 6" id="KW-0812">Transmembrane</keyword>
<comment type="subcellular location">
    <subcellularLocation>
        <location evidence="1">Membrane</location>
        <topology evidence="1">Multi-pass membrane protein</topology>
    </subcellularLocation>
</comment>